<dbReference type="PANTHER" id="PTHR24421">
    <property type="entry name" value="NITRATE/NITRITE SENSOR PROTEIN NARX-RELATED"/>
    <property type="match status" value="1"/>
</dbReference>
<dbReference type="Pfam" id="PF23539">
    <property type="entry name" value="DUF7134"/>
    <property type="match status" value="1"/>
</dbReference>
<dbReference type="EC" id="2.7.13.3" evidence="2"/>
<keyword evidence="5" id="KW-0547">Nucleotide-binding</keyword>
<dbReference type="Gene3D" id="1.20.5.1930">
    <property type="match status" value="1"/>
</dbReference>
<comment type="catalytic activity">
    <reaction evidence="1">
        <text>ATP + protein L-histidine = ADP + protein N-phospho-L-histidine.</text>
        <dbReference type="EC" id="2.7.13.3"/>
    </reaction>
</comment>
<keyword evidence="8" id="KW-0902">Two-component regulatory system</keyword>
<evidence type="ECO:0000313" key="12">
    <source>
        <dbReference type="Proteomes" id="UP001596074"/>
    </source>
</evidence>
<keyword evidence="3" id="KW-0597">Phosphoprotein</keyword>
<dbReference type="Pfam" id="PF02518">
    <property type="entry name" value="HATPase_c"/>
    <property type="match status" value="1"/>
</dbReference>
<evidence type="ECO:0000256" key="9">
    <source>
        <dbReference type="SAM" id="Phobius"/>
    </source>
</evidence>
<evidence type="ECO:0000256" key="5">
    <source>
        <dbReference type="ARBA" id="ARBA00022741"/>
    </source>
</evidence>
<comment type="caution">
    <text evidence="11">The sequence shown here is derived from an EMBL/GenBank/DDBJ whole genome shotgun (WGS) entry which is preliminary data.</text>
</comment>
<dbReference type="Gene3D" id="3.30.565.10">
    <property type="entry name" value="Histidine kinase-like ATPase, C-terminal domain"/>
    <property type="match status" value="1"/>
</dbReference>
<dbReference type="InterPro" id="IPR055558">
    <property type="entry name" value="DUF7134"/>
</dbReference>
<evidence type="ECO:0000256" key="4">
    <source>
        <dbReference type="ARBA" id="ARBA00022679"/>
    </source>
</evidence>
<dbReference type="RefSeq" id="WP_378278876.1">
    <property type="nucleotide sequence ID" value="NZ_JBHSON010000001.1"/>
</dbReference>
<feature type="transmembrane region" description="Helical" evidence="9">
    <location>
        <begin position="102"/>
        <end position="123"/>
    </location>
</feature>
<feature type="transmembrane region" description="Helical" evidence="9">
    <location>
        <begin position="38"/>
        <end position="57"/>
    </location>
</feature>
<evidence type="ECO:0000256" key="7">
    <source>
        <dbReference type="ARBA" id="ARBA00022840"/>
    </source>
</evidence>
<dbReference type="Proteomes" id="UP001596074">
    <property type="component" value="Unassembled WGS sequence"/>
</dbReference>
<evidence type="ECO:0000256" key="6">
    <source>
        <dbReference type="ARBA" id="ARBA00022777"/>
    </source>
</evidence>
<name>A0ABW0ZQA7_9ACTN</name>
<dbReference type="SUPFAM" id="SSF55874">
    <property type="entry name" value="ATPase domain of HSP90 chaperone/DNA topoisomerase II/histidine kinase"/>
    <property type="match status" value="1"/>
</dbReference>
<organism evidence="11 12">
    <name type="scientific">Actinomadura rugatobispora</name>
    <dbReference type="NCBI Taxonomy" id="1994"/>
    <lineage>
        <taxon>Bacteria</taxon>
        <taxon>Bacillati</taxon>
        <taxon>Actinomycetota</taxon>
        <taxon>Actinomycetes</taxon>
        <taxon>Streptosporangiales</taxon>
        <taxon>Thermomonosporaceae</taxon>
        <taxon>Actinomadura</taxon>
    </lineage>
</organism>
<evidence type="ECO:0000256" key="3">
    <source>
        <dbReference type="ARBA" id="ARBA00022553"/>
    </source>
</evidence>
<evidence type="ECO:0000259" key="10">
    <source>
        <dbReference type="SMART" id="SM00387"/>
    </source>
</evidence>
<dbReference type="EMBL" id="JBHSON010000001">
    <property type="protein sequence ID" value="MFC5744054.1"/>
    <property type="molecule type" value="Genomic_DNA"/>
</dbReference>
<keyword evidence="6 11" id="KW-0418">Kinase</keyword>
<keyword evidence="7" id="KW-0067">ATP-binding</keyword>
<evidence type="ECO:0000256" key="2">
    <source>
        <dbReference type="ARBA" id="ARBA00012438"/>
    </source>
</evidence>
<keyword evidence="12" id="KW-1185">Reference proteome</keyword>
<keyword evidence="9" id="KW-0812">Transmembrane</keyword>
<gene>
    <name evidence="11" type="ORF">ACFPZN_00345</name>
</gene>
<keyword evidence="4" id="KW-0808">Transferase</keyword>
<dbReference type="Pfam" id="PF07730">
    <property type="entry name" value="HisKA_3"/>
    <property type="match status" value="1"/>
</dbReference>
<dbReference type="CDD" id="cd16917">
    <property type="entry name" value="HATPase_UhpB-NarQ-NarX-like"/>
    <property type="match status" value="1"/>
</dbReference>
<accession>A0ABW0ZQA7</accession>
<dbReference type="SMART" id="SM00387">
    <property type="entry name" value="HATPase_c"/>
    <property type="match status" value="1"/>
</dbReference>
<evidence type="ECO:0000256" key="1">
    <source>
        <dbReference type="ARBA" id="ARBA00000085"/>
    </source>
</evidence>
<dbReference type="InterPro" id="IPR036890">
    <property type="entry name" value="HATPase_C_sf"/>
</dbReference>
<reference evidence="12" key="1">
    <citation type="journal article" date="2019" name="Int. J. Syst. Evol. Microbiol.">
        <title>The Global Catalogue of Microorganisms (GCM) 10K type strain sequencing project: providing services to taxonomists for standard genome sequencing and annotation.</title>
        <authorList>
            <consortium name="The Broad Institute Genomics Platform"/>
            <consortium name="The Broad Institute Genome Sequencing Center for Infectious Disease"/>
            <person name="Wu L."/>
            <person name="Ma J."/>
        </authorList>
    </citation>
    <scope>NUCLEOTIDE SEQUENCE [LARGE SCALE GENOMIC DNA]</scope>
    <source>
        <strain evidence="12">KCTC 42087</strain>
    </source>
</reference>
<proteinExistence type="predicted"/>
<dbReference type="GO" id="GO:0016301">
    <property type="term" value="F:kinase activity"/>
    <property type="evidence" value="ECO:0007669"/>
    <property type="project" value="UniProtKB-KW"/>
</dbReference>
<keyword evidence="9" id="KW-1133">Transmembrane helix</keyword>
<dbReference type="InterPro" id="IPR003594">
    <property type="entry name" value="HATPase_dom"/>
</dbReference>
<dbReference type="PANTHER" id="PTHR24421:SF10">
    <property type="entry name" value="NITRATE_NITRITE SENSOR PROTEIN NARQ"/>
    <property type="match status" value="1"/>
</dbReference>
<evidence type="ECO:0000256" key="8">
    <source>
        <dbReference type="ARBA" id="ARBA00023012"/>
    </source>
</evidence>
<dbReference type="InterPro" id="IPR050482">
    <property type="entry name" value="Sensor_HK_TwoCompSys"/>
</dbReference>
<protein>
    <recommendedName>
        <fullName evidence="2">histidine kinase</fullName>
        <ecNumber evidence="2">2.7.13.3</ecNumber>
    </recommendedName>
</protein>
<keyword evidence="9" id="KW-0472">Membrane</keyword>
<feature type="domain" description="Histidine kinase/HSP90-like ATPase" evidence="10">
    <location>
        <begin position="283"/>
        <end position="375"/>
    </location>
</feature>
<sequence length="377" mass="39682">MRISKGDVLVAGGALAGIVSGTYAGLSSSGPWERDLDALGLCLITVASLALVFRRAAPVSVGAVTLAAAIVYYAGRYPGVFAAAPALAAIYTAAAQGRRRPAIALAAGFCVIAYTLVALSDVNPRPGDGFTLLSGWLVAMVVAGEVVRGRRAYLREVENRAVEAERTKEEAALRRVGEERLWIAQELHDTLTHTISIMNVQTAVAQQYLDRDPTRARQAMAAVRESGAEAMNELRSTLRVLRTDTAGPDIGLACLSRLVDRVEAAGLPVAASVVGERRDLPVEVDRAAYRIVQEAFTNTLRHAGAASITLITEYRRHSVVVRVEDDGDSRADPPAGHGMGLIGMRERAVAVGGTLVAGPRAGGGFAVRAELPVTAPA</sequence>
<feature type="transmembrane region" description="Helical" evidence="9">
    <location>
        <begin position="77"/>
        <end position="95"/>
    </location>
</feature>
<evidence type="ECO:0000313" key="11">
    <source>
        <dbReference type="EMBL" id="MFC5744054.1"/>
    </source>
</evidence>
<dbReference type="InterPro" id="IPR011712">
    <property type="entry name" value="Sig_transdc_His_kin_sub3_dim/P"/>
</dbReference>
<feature type="transmembrane region" description="Helical" evidence="9">
    <location>
        <begin position="129"/>
        <end position="147"/>
    </location>
</feature>
<feature type="transmembrane region" description="Helical" evidence="9">
    <location>
        <begin position="6"/>
        <end position="26"/>
    </location>
</feature>